<keyword evidence="1" id="KW-0645">Protease</keyword>
<feature type="domain" description="CCHC-type" evidence="7">
    <location>
        <begin position="613"/>
        <end position="626"/>
    </location>
</feature>
<evidence type="ECO:0000256" key="2">
    <source>
        <dbReference type="ARBA" id="ARBA00022723"/>
    </source>
</evidence>
<feature type="compositionally biased region" description="Basic and acidic residues" evidence="6">
    <location>
        <begin position="1968"/>
        <end position="1984"/>
    </location>
</feature>
<proteinExistence type="predicted"/>
<dbReference type="SUPFAM" id="SSF56672">
    <property type="entry name" value="DNA/RNA polymerases"/>
    <property type="match status" value="1"/>
</dbReference>
<dbReference type="InterPro" id="IPR036397">
    <property type="entry name" value="RNaseH_sf"/>
</dbReference>
<dbReference type="PANTHER" id="PTHR42648:SF32">
    <property type="entry name" value="RIBONUCLEASE H-LIKE DOMAIN, GAG-PRE-INTEGRASE DOMAIN PROTEIN-RELATED"/>
    <property type="match status" value="1"/>
</dbReference>
<keyword evidence="10" id="KW-1185">Reference proteome</keyword>
<dbReference type="EMBL" id="NBSK02000003">
    <property type="protein sequence ID" value="KAJ0217090.1"/>
    <property type="molecule type" value="Genomic_DNA"/>
</dbReference>
<feature type="region of interest" description="Disordered" evidence="6">
    <location>
        <begin position="2186"/>
        <end position="2230"/>
    </location>
</feature>
<dbReference type="PROSITE" id="PS50994">
    <property type="entry name" value="INTEGRASE"/>
    <property type="match status" value="1"/>
</dbReference>
<reference evidence="9 10" key="1">
    <citation type="journal article" date="2017" name="Nat. Commun.">
        <title>Genome assembly with in vitro proximity ligation data and whole-genome triplication in lettuce.</title>
        <authorList>
            <person name="Reyes-Chin-Wo S."/>
            <person name="Wang Z."/>
            <person name="Yang X."/>
            <person name="Kozik A."/>
            <person name="Arikit S."/>
            <person name="Song C."/>
            <person name="Xia L."/>
            <person name="Froenicke L."/>
            <person name="Lavelle D.O."/>
            <person name="Truco M.J."/>
            <person name="Xia R."/>
            <person name="Zhu S."/>
            <person name="Xu C."/>
            <person name="Xu H."/>
            <person name="Xu X."/>
            <person name="Cox K."/>
            <person name="Korf I."/>
            <person name="Meyers B.C."/>
            <person name="Michelmore R.W."/>
        </authorList>
    </citation>
    <scope>NUCLEOTIDE SEQUENCE [LARGE SCALE GENOMIC DNA]</scope>
    <source>
        <strain evidence="10">cv. Salinas</strain>
        <tissue evidence="9">Seedlings</tissue>
    </source>
</reference>
<dbReference type="GO" id="GO:0004190">
    <property type="term" value="F:aspartic-type endopeptidase activity"/>
    <property type="evidence" value="ECO:0007669"/>
    <property type="project" value="UniProtKB-KW"/>
</dbReference>
<keyword evidence="3" id="KW-0064">Aspartyl protease</keyword>
<dbReference type="InterPro" id="IPR001878">
    <property type="entry name" value="Znf_CCHC"/>
</dbReference>
<feature type="compositionally biased region" description="Polar residues" evidence="6">
    <location>
        <begin position="2005"/>
        <end position="2038"/>
    </location>
</feature>
<feature type="region of interest" description="Disordered" evidence="6">
    <location>
        <begin position="2002"/>
        <end position="2052"/>
    </location>
</feature>
<dbReference type="InterPro" id="IPR013103">
    <property type="entry name" value="RVT_2"/>
</dbReference>
<dbReference type="GO" id="GO:0003676">
    <property type="term" value="F:nucleic acid binding"/>
    <property type="evidence" value="ECO:0007669"/>
    <property type="project" value="InterPro"/>
</dbReference>
<dbReference type="InterPro" id="IPR012337">
    <property type="entry name" value="RNaseH-like_sf"/>
</dbReference>
<evidence type="ECO:0000313" key="10">
    <source>
        <dbReference type="Proteomes" id="UP000235145"/>
    </source>
</evidence>
<dbReference type="Pfam" id="PF07727">
    <property type="entry name" value="RVT_2"/>
    <property type="match status" value="1"/>
</dbReference>
<dbReference type="InterPro" id="IPR025724">
    <property type="entry name" value="GAG-pre-integrase_dom"/>
</dbReference>
<keyword evidence="2" id="KW-0479">Metal-binding</keyword>
<evidence type="ECO:0000256" key="1">
    <source>
        <dbReference type="ARBA" id="ARBA00022670"/>
    </source>
</evidence>
<dbReference type="GO" id="GO:0015074">
    <property type="term" value="P:DNA integration"/>
    <property type="evidence" value="ECO:0007669"/>
    <property type="project" value="InterPro"/>
</dbReference>
<dbReference type="Pfam" id="PF22936">
    <property type="entry name" value="Pol_BBD"/>
    <property type="match status" value="1"/>
</dbReference>
<evidence type="ECO:0000256" key="4">
    <source>
        <dbReference type="ARBA" id="ARBA00022801"/>
    </source>
</evidence>
<dbReference type="Gene3D" id="3.30.420.10">
    <property type="entry name" value="Ribonuclease H-like superfamily/Ribonuclease H"/>
    <property type="match status" value="1"/>
</dbReference>
<evidence type="ECO:0000256" key="3">
    <source>
        <dbReference type="ARBA" id="ARBA00022750"/>
    </source>
</evidence>
<dbReference type="Pfam" id="PF00665">
    <property type="entry name" value="rve"/>
    <property type="match status" value="1"/>
</dbReference>
<dbReference type="Pfam" id="PF00098">
    <property type="entry name" value="zf-CCHC"/>
    <property type="match status" value="1"/>
</dbReference>
<organism evidence="9 10">
    <name type="scientific">Lactuca sativa</name>
    <name type="common">Garden lettuce</name>
    <dbReference type="NCBI Taxonomy" id="4236"/>
    <lineage>
        <taxon>Eukaryota</taxon>
        <taxon>Viridiplantae</taxon>
        <taxon>Streptophyta</taxon>
        <taxon>Embryophyta</taxon>
        <taxon>Tracheophyta</taxon>
        <taxon>Spermatophyta</taxon>
        <taxon>Magnoliopsida</taxon>
        <taxon>eudicotyledons</taxon>
        <taxon>Gunneridae</taxon>
        <taxon>Pentapetalae</taxon>
        <taxon>asterids</taxon>
        <taxon>campanulids</taxon>
        <taxon>Asterales</taxon>
        <taxon>Asteraceae</taxon>
        <taxon>Cichorioideae</taxon>
        <taxon>Cichorieae</taxon>
        <taxon>Lactucinae</taxon>
        <taxon>Lactuca</taxon>
    </lineage>
</organism>
<keyword evidence="5" id="KW-0862">Zinc</keyword>
<dbReference type="Pfam" id="PF13976">
    <property type="entry name" value="gag_pre-integrs"/>
    <property type="match status" value="1"/>
</dbReference>
<dbReference type="InterPro" id="IPR054722">
    <property type="entry name" value="PolX-like_BBD"/>
</dbReference>
<dbReference type="Proteomes" id="UP000235145">
    <property type="component" value="Unassembled WGS sequence"/>
</dbReference>
<dbReference type="InterPro" id="IPR039537">
    <property type="entry name" value="Retrotran_Ty1/copia-like"/>
</dbReference>
<accession>A0A9R1XJJ5</accession>
<evidence type="ECO:0000259" key="8">
    <source>
        <dbReference type="PROSITE" id="PS50994"/>
    </source>
</evidence>
<dbReference type="InterPro" id="IPR036875">
    <property type="entry name" value="Znf_CCHC_sf"/>
</dbReference>
<dbReference type="SMART" id="SM00343">
    <property type="entry name" value="ZnF_C2HC"/>
    <property type="match status" value="2"/>
</dbReference>
<dbReference type="InterPro" id="IPR001584">
    <property type="entry name" value="Integrase_cat-core"/>
</dbReference>
<evidence type="ECO:0000256" key="6">
    <source>
        <dbReference type="SAM" id="MobiDB-lite"/>
    </source>
</evidence>
<comment type="caution">
    <text evidence="9">The sequence shown here is derived from an EMBL/GenBank/DDBJ whole genome shotgun (WGS) entry which is preliminary data.</text>
</comment>
<sequence>MIEGPRCGIICWMNTYYEAPRRGGCYGSKPYIFGVSILKKHVAEFVHIKHDKYIIKTFLKKSYISVSTSAFEQLSVSLIKQMASSSSSSNSSNQPSAKIPPFDETNFAMWKIKALYALESVDEDMLDIVEKGPYVPMYQPLKNNVPDGAMKKTPRENWTADDKRKNGLDVRARAAISYALPYNIFGLMMDTLTVSFEGTEEVKATQINDLNRRFNTLVNDLRRLDQLKHRTVLVKKFLDSLGAGWENHVDVLKNSEKINSMDLQSLYGNLRYYEESKLQRKELMKDSQRESSVALFSNKKLVSDSDTDSHSDTNSSKTGTDDLEKVVASAALIVKTFEKSGRNFSKFQKKMGGKFSKRSEADKKHGTDKKEKAQCFNCGSTDHFAKECKQKKQGSDEYWKQKYNKLIEKLKAENLEHKVLVAEEEKWKTDEESSDDEVKCLMVKIEDTDVSEKGKSTFDVDMSDAVENSRKHNTDSSSMYQSLIDEYCVTDSNGVTECNVEITGIDPTSYPAHLVRPTLLTENIIAFPISNGVFYAVHEQLKHFPDCNASVNRSKSDTDSSSSITDQILSDTEFSCDSMINKRIQSSLGESCMSKCVKSKNLFTKKNFGTRVCYRCGDTSHKISECSFDKSSSRADNIKVRNEKWTLKSNSLNCLPKECYNLLSNNFVNDPSSNGSGQEHLWYLDSGCSRHMTGSKSLLEDYVKKTGPAVTYGDNGKGFTKGYGNIKCNNVGLKHNLISISQLCDADYEVHFTKNEGRVVNTDKNIVLSASRKDDIYVLDMFSCDKALMQCFFTKSQTNLSWIWHKRFSHLNFKNLSKISNQDLVRGLPKFSVVKDKMCSACEQGKQTKSSFKPKSCSSIFVPLHLLHMDLFGPIHVRSLGGNKYTLVIVDEFTRFTWVVFLKKKSHAAQEIISLIRKNKTLTGLKVKQLRSDHGTEFRNSTLEEFCDHKGIGQNFSAPRTPQQNGVAKRINRTLIEAGRTLMIHAGLPMSFWAEAVNTACFTQNRSLIHRIHKKTPYAMLKNRKPDVSFFHVFGCICYILNQLDPRSKLEPKADKGIFVGYSSISKAFRVFHVNRQCIEESIHVKFDEESYTDEKVTHSSSIFQELLSCPFDEVPPAGDEADSSDFIIPVPCSLNQDTAARSADNSLGADEILEADDSPATYNLSVSNSPESASVSEHRYHPVDQIIGNIHDGVQTRSRVSNNFCMYVNFISMILPDKIHTALQDADWIKAMQEELDEFERHKVWTLVPRPSRKTITGTRWVYRNKVDKDGIITRNKARLVAQGFTQIESIDYEETFAPVARIEAIRMFLAYASYMNFIVYQMDVKTAFLHGVLEEEVFLNQPPCFVDKDHPDYVYRLDKVVYGLKQAPRAWYETLTSYLIENGYRRGEIDNTLFIKSKGSDMVLVQIYVDDIIFSSPNEKLSKEFAEIMSQRFETSMMGKMTFFLGLEVQQQKSGISICQSKYISDLLVKYSLSDCKSASTPVSKIDKMHADPTGTDFNHSLYRGMIGSLLYLTTSRPDIMFGTILYARFQANPKESHLMAVKHKKSTSGGCHFLGNRLISWSSKKQTSVAISTAEAEYVAAGRCCAQLLWIQNQLLDYGIKFSKTPIYCDNTSAIQITQNPVQHSKTKHIEIRHHFIRDNVEKGKVVLEHVKTSEQLADIFTKALDSQTTAYIIGELGMISLVIPAPNSPPLPIYIKATNVVFNPDIPDVHRGLGLDDFVNFLASCRLRYAISDTPSEFFPEQVCEFYYTATVNDENNVITGTIGRGRHFVFITAELLSAALRLPIFEPFSELPSIERCRRLFDQLGYDHSKAGARSALILRQCMTPGWKFFTGALCKCVGHKSRSGDQLSNYEQQVVYSLLLNKRLDYGALFFDQLVQLLHENVRADHVPFPRWIALVLDKFFAAAYFSHPGNPIQCPHMSIRIYQDDPLDTDIGISDRMREWIANLYTVPSLTADTDEGGVDGNHEDHAGQEDEPHDGGHFSPQLSHHIVSVTDKVPSAQKDSLSQGEQQFQGEQPSQGEHPSQGENPPQGDQYSPVMPPSSPAAPATSFVQIPASTFTELLTLTRDMSQRLLRIEADVHQLKEVLLHTPPSSPQSDDAQKGGDTDDDVDADDEPKERETMLMLMMNQKRETSKLFSLNHQSRRVSLTLWGIIVHEHDDEPDDECQILDMNFINPLIPAQEEDSDDLDNESQRPDMKSVDPVADPIIPVQGEDSDVASEDSHPLS</sequence>
<dbReference type="Gene3D" id="4.10.60.10">
    <property type="entry name" value="Zinc finger, CCHC-type"/>
    <property type="match status" value="1"/>
</dbReference>
<dbReference type="InterPro" id="IPR057670">
    <property type="entry name" value="SH3_retrovirus"/>
</dbReference>
<evidence type="ECO:0000259" key="7">
    <source>
        <dbReference type="PROSITE" id="PS50158"/>
    </source>
</evidence>
<evidence type="ECO:0000256" key="5">
    <source>
        <dbReference type="PROSITE-ProRule" id="PRU00047"/>
    </source>
</evidence>
<dbReference type="Pfam" id="PF25597">
    <property type="entry name" value="SH3_retrovirus"/>
    <property type="match status" value="1"/>
</dbReference>
<dbReference type="CDD" id="cd09272">
    <property type="entry name" value="RNase_HI_RT_Ty1"/>
    <property type="match status" value="1"/>
</dbReference>
<protein>
    <submittedName>
        <fullName evidence="9">Uncharacterized protein</fullName>
    </submittedName>
</protein>
<dbReference type="SUPFAM" id="SSF53098">
    <property type="entry name" value="Ribonuclease H-like"/>
    <property type="match status" value="1"/>
</dbReference>
<keyword evidence="4" id="KW-0378">Hydrolase</keyword>
<dbReference type="PROSITE" id="PS50158">
    <property type="entry name" value="ZF_CCHC"/>
    <property type="match status" value="2"/>
</dbReference>
<dbReference type="InterPro" id="IPR043502">
    <property type="entry name" value="DNA/RNA_pol_sf"/>
</dbReference>
<dbReference type="SUPFAM" id="SSF57756">
    <property type="entry name" value="Retrovirus zinc finger-like domains"/>
    <property type="match status" value="1"/>
</dbReference>
<feature type="region of interest" description="Disordered" evidence="6">
    <location>
        <begin position="2092"/>
        <end position="2118"/>
    </location>
</feature>
<feature type="domain" description="CCHC-type" evidence="7">
    <location>
        <begin position="375"/>
        <end position="390"/>
    </location>
</feature>
<dbReference type="GO" id="GO:0008270">
    <property type="term" value="F:zinc ion binding"/>
    <property type="evidence" value="ECO:0007669"/>
    <property type="project" value="UniProtKB-KW"/>
</dbReference>
<evidence type="ECO:0000313" key="9">
    <source>
        <dbReference type="EMBL" id="KAJ0217090.1"/>
    </source>
</evidence>
<feature type="region of interest" description="Disordered" evidence="6">
    <location>
        <begin position="1958"/>
        <end position="1989"/>
    </location>
</feature>
<dbReference type="GO" id="GO:0006508">
    <property type="term" value="P:proteolysis"/>
    <property type="evidence" value="ECO:0007669"/>
    <property type="project" value="UniProtKB-KW"/>
</dbReference>
<dbReference type="PANTHER" id="PTHR42648">
    <property type="entry name" value="TRANSPOSASE, PUTATIVE-RELATED"/>
    <property type="match status" value="1"/>
</dbReference>
<name>A0A9R1XJJ5_LACSA</name>
<keyword evidence="5" id="KW-0863">Zinc-finger</keyword>
<feature type="domain" description="Integrase catalytic" evidence="8">
    <location>
        <begin position="859"/>
        <end position="1025"/>
    </location>
</feature>
<gene>
    <name evidence="9" type="ORF">LSAT_V11C300105640</name>
</gene>